<evidence type="ECO:0000259" key="8">
    <source>
        <dbReference type="Pfam" id="PF16822"/>
    </source>
</evidence>
<feature type="signal peptide" evidence="7">
    <location>
        <begin position="1"/>
        <end position="22"/>
    </location>
</feature>
<proteinExistence type="predicted"/>
<evidence type="ECO:0000256" key="7">
    <source>
        <dbReference type="SAM" id="SignalP"/>
    </source>
</evidence>
<evidence type="ECO:0000313" key="9">
    <source>
        <dbReference type="EMBL" id="MFB9992710.1"/>
    </source>
</evidence>
<feature type="chain" id="PRO_5046633585" description="AlgX/AlgJ SGNH hydrolase-like domain-containing protein" evidence="7">
    <location>
        <begin position="23"/>
        <end position="435"/>
    </location>
</feature>
<dbReference type="EMBL" id="JBHLYR010000037">
    <property type="protein sequence ID" value="MFB9992710.1"/>
    <property type="molecule type" value="Genomic_DNA"/>
</dbReference>
<dbReference type="InterPro" id="IPR031811">
    <property type="entry name" value="ALGX/ALGJ_SGNH-like"/>
</dbReference>
<accession>A0ABV6AZ37</accession>
<comment type="pathway">
    <text evidence="2">Glycan biosynthesis; alginate biosynthesis.</text>
</comment>
<evidence type="ECO:0000256" key="2">
    <source>
        <dbReference type="ARBA" id="ARBA00005182"/>
    </source>
</evidence>
<feature type="domain" description="AlgX/AlgJ SGNH hydrolase-like" evidence="8">
    <location>
        <begin position="63"/>
        <end position="303"/>
    </location>
</feature>
<dbReference type="Proteomes" id="UP001589733">
    <property type="component" value="Unassembled WGS sequence"/>
</dbReference>
<sequence length="435" mass="47641">MKRTISLGFSLLAIASSQSVLAPTLITVSPSVLRCAHQKTSLDFDSKRQLFLSAALPTLPNARSLVPSLKRLKKSLDVYGAQVMVILPPDRSLFYYPSSTAITGGQGRQAYATNYALLATTLRSAGFDAVELVDLFRAEQTQHPNQLLYRADDPHWSSHAANLTSQEVQHQLSKDHPTLLKALGKSSFDILISNKPSSVGVYQRQLAQACPAYQTKAISYNDVSIIERNFDLFASIPVTSLLIGTSFSTWSNQALGQLLSARLNTPVANEAVPAGGLQASFLQAFSKDDYARKHVKLILWELPAILPGTDSLSNLTDPIFLRQLLPAIDRDGSELLLRTAKTKAGQVDLKQLGIQAKTRLYLKIKLNNGGGRDFRLALNYGQAVESVRLERPKGNVTDIYYFDLPDAVRSLSAVTLQGLPTNITQATLQVIAHRQ</sequence>
<gene>
    <name evidence="9" type="ORF">ACFFLM_12095</name>
</gene>
<keyword evidence="6" id="KW-0016">Alginate biosynthesis</keyword>
<evidence type="ECO:0000256" key="1">
    <source>
        <dbReference type="ARBA" id="ARBA00004418"/>
    </source>
</evidence>
<reference evidence="9 10" key="1">
    <citation type="submission" date="2024-09" db="EMBL/GenBank/DDBJ databases">
        <authorList>
            <person name="Sun Q."/>
            <person name="Mori K."/>
        </authorList>
    </citation>
    <scope>NUCLEOTIDE SEQUENCE [LARGE SCALE GENOMIC DNA]</scope>
    <source>
        <strain evidence="9 10">JCM 13503</strain>
    </source>
</reference>
<keyword evidence="4 7" id="KW-0732">Signal</keyword>
<keyword evidence="5" id="KW-0574">Periplasm</keyword>
<evidence type="ECO:0000256" key="5">
    <source>
        <dbReference type="ARBA" id="ARBA00022764"/>
    </source>
</evidence>
<evidence type="ECO:0000256" key="4">
    <source>
        <dbReference type="ARBA" id="ARBA00022729"/>
    </source>
</evidence>
<keyword evidence="10" id="KW-1185">Reference proteome</keyword>
<dbReference type="Pfam" id="PF16822">
    <property type="entry name" value="ALGX"/>
    <property type="match status" value="1"/>
</dbReference>
<keyword evidence="3" id="KW-0808">Transferase</keyword>
<dbReference type="RefSeq" id="WP_380010138.1">
    <property type="nucleotide sequence ID" value="NZ_JBHLYR010000037.1"/>
</dbReference>
<evidence type="ECO:0000313" key="10">
    <source>
        <dbReference type="Proteomes" id="UP001589733"/>
    </source>
</evidence>
<name>A0ABV6AZ37_9DEIO</name>
<organism evidence="9 10">
    <name type="scientific">Deinococcus oregonensis</name>
    <dbReference type="NCBI Taxonomy" id="1805970"/>
    <lineage>
        <taxon>Bacteria</taxon>
        <taxon>Thermotogati</taxon>
        <taxon>Deinococcota</taxon>
        <taxon>Deinococci</taxon>
        <taxon>Deinococcales</taxon>
        <taxon>Deinococcaceae</taxon>
        <taxon>Deinococcus</taxon>
    </lineage>
</organism>
<evidence type="ECO:0000256" key="6">
    <source>
        <dbReference type="ARBA" id="ARBA00022841"/>
    </source>
</evidence>
<evidence type="ECO:0000256" key="3">
    <source>
        <dbReference type="ARBA" id="ARBA00022679"/>
    </source>
</evidence>
<comment type="caution">
    <text evidence="9">The sequence shown here is derived from an EMBL/GenBank/DDBJ whole genome shotgun (WGS) entry which is preliminary data.</text>
</comment>
<comment type="subcellular location">
    <subcellularLocation>
        <location evidence="1">Periplasm</location>
    </subcellularLocation>
</comment>
<protein>
    <recommendedName>
        <fullName evidence="8">AlgX/AlgJ SGNH hydrolase-like domain-containing protein</fullName>
    </recommendedName>
</protein>